<dbReference type="RefSeq" id="WP_058633862.1">
    <property type="nucleotide sequence ID" value="NZ_LDPZ01000006.1"/>
</dbReference>
<organism evidence="11 12">
    <name type="scientific">Aureimonas ureilytica</name>
    <dbReference type="NCBI Taxonomy" id="401562"/>
    <lineage>
        <taxon>Bacteria</taxon>
        <taxon>Pseudomonadati</taxon>
        <taxon>Pseudomonadota</taxon>
        <taxon>Alphaproteobacteria</taxon>
        <taxon>Hyphomicrobiales</taxon>
        <taxon>Aurantimonadaceae</taxon>
        <taxon>Aureimonas</taxon>
    </lineage>
</organism>
<name>A0A175RBV6_9HYPH</name>
<evidence type="ECO:0000256" key="4">
    <source>
        <dbReference type="ARBA" id="ARBA00022692"/>
    </source>
</evidence>
<dbReference type="GO" id="GO:0015288">
    <property type="term" value="F:porin activity"/>
    <property type="evidence" value="ECO:0007669"/>
    <property type="project" value="UniProtKB-KW"/>
</dbReference>
<gene>
    <name evidence="11" type="ORF">NS226_03915</name>
</gene>
<evidence type="ECO:0000256" key="3">
    <source>
        <dbReference type="ARBA" id="ARBA00022452"/>
    </source>
</evidence>
<dbReference type="GO" id="GO:0009279">
    <property type="term" value="C:cell outer membrane"/>
    <property type="evidence" value="ECO:0007669"/>
    <property type="project" value="UniProtKB-SubCell"/>
</dbReference>
<dbReference type="EMBL" id="LDPZ01000006">
    <property type="protein sequence ID" value="KTQ97792.1"/>
    <property type="molecule type" value="Genomic_DNA"/>
</dbReference>
<keyword evidence="5 10" id="KW-0732">Signal</keyword>
<keyword evidence="6 10" id="KW-0406">Ion transport</keyword>
<dbReference type="OrthoDB" id="7801681at2"/>
<feature type="signal peptide" evidence="10">
    <location>
        <begin position="1"/>
        <end position="20"/>
    </location>
</feature>
<accession>A0A175RBV6</accession>
<evidence type="ECO:0000313" key="11">
    <source>
        <dbReference type="EMBL" id="KTQ97792.1"/>
    </source>
</evidence>
<evidence type="ECO:0000256" key="7">
    <source>
        <dbReference type="ARBA" id="ARBA00023114"/>
    </source>
</evidence>
<comment type="domain">
    <text evidence="10">Consists of 16-stranded beta-barrel sheets, with large surface-exposed loops, that form a transmembrane pore at the center of each barrel. The pore is partially ocluded by a peptide loop that folds into the pore lumen.</text>
</comment>
<keyword evidence="3 10" id="KW-1134">Transmembrane beta strand</keyword>
<dbReference type="AlphaFoldDB" id="A0A175RBV6"/>
<dbReference type="STRING" id="401562.NS365_05735"/>
<evidence type="ECO:0000256" key="1">
    <source>
        <dbReference type="ARBA" id="ARBA00009521"/>
    </source>
</evidence>
<evidence type="ECO:0000256" key="5">
    <source>
        <dbReference type="ARBA" id="ARBA00022729"/>
    </source>
</evidence>
<dbReference type="InterPro" id="IPR003684">
    <property type="entry name" value="Porin_alphabac"/>
</dbReference>
<dbReference type="GO" id="GO:0046930">
    <property type="term" value="C:pore complex"/>
    <property type="evidence" value="ECO:0007669"/>
    <property type="project" value="UniProtKB-KW"/>
</dbReference>
<evidence type="ECO:0000256" key="6">
    <source>
        <dbReference type="ARBA" id="ARBA00023065"/>
    </source>
</evidence>
<keyword evidence="8 10" id="KW-0472">Membrane</keyword>
<keyword evidence="7 10" id="KW-0626">Porin</keyword>
<protein>
    <recommendedName>
        <fullName evidence="10">Porin</fullName>
    </recommendedName>
</protein>
<evidence type="ECO:0000256" key="10">
    <source>
        <dbReference type="RuleBase" id="RU364005"/>
    </source>
</evidence>
<comment type="subcellular location">
    <subcellularLocation>
        <location evidence="10">Cell outer membrane</location>
        <topology evidence="10">Multi-pass membrane protein</topology>
    </subcellularLocation>
</comment>
<sequence>MTLRTVFLAIGASVPALSLAHGADVTVMPQEDPADYVRVCDVYGAGFLFIPGTQTCFSFGGYLRFDTIVAGSPARNLEGDDYEASTSVRTRLNFDIREETEWGTLRAYARLQNTNLSGTGNTVAMDQGFVQLGGLLAGYRDSLWSSDIGGIEDGLLTDTDLVVGDFNTNQVSYTFAGGGFSATLGLEDDSTGDIVPDIHAKLVYSGAWGGAYLSAVYDETFNQEDAARAIGFDPFLYQGLEYYPLFLPNLPTRLQDGSHDAFALKGGVLLKNVIAPDSSLKIEGHYAFDPTVYASIAGLATTSTFAANNPTVLNPEPGSVPIFLEYAVGAGYAQKVGQVGFAVSGQFGRTFDTGFFGTLPDGRFGTLTSRGDYYALIGNLGYQITSKMASLLEVSYRNVDFDRVGQVDQTSGFLRLQRDF</sequence>
<evidence type="ECO:0000256" key="2">
    <source>
        <dbReference type="ARBA" id="ARBA00022448"/>
    </source>
</evidence>
<comment type="caution">
    <text evidence="11">The sequence shown here is derived from an EMBL/GenBank/DDBJ whole genome shotgun (WGS) entry which is preliminary data.</text>
</comment>
<reference evidence="11 12" key="1">
    <citation type="journal article" date="2016" name="Front. Microbiol.">
        <title>Genomic Resource of Rice Seed Associated Bacteria.</title>
        <authorList>
            <person name="Midha S."/>
            <person name="Bansal K."/>
            <person name="Sharma S."/>
            <person name="Kumar N."/>
            <person name="Patil P.P."/>
            <person name="Chaudhry V."/>
            <person name="Patil P.B."/>
        </authorList>
    </citation>
    <scope>NUCLEOTIDE SEQUENCE [LARGE SCALE GENOMIC DNA]</scope>
    <source>
        <strain evidence="11 12">NS226</strain>
    </source>
</reference>
<evidence type="ECO:0000313" key="12">
    <source>
        <dbReference type="Proteomes" id="UP000078272"/>
    </source>
</evidence>
<feature type="chain" id="PRO_5009361837" description="Porin" evidence="10">
    <location>
        <begin position="21"/>
        <end position="420"/>
    </location>
</feature>
<evidence type="ECO:0000256" key="9">
    <source>
        <dbReference type="ARBA" id="ARBA00023237"/>
    </source>
</evidence>
<comment type="similarity">
    <text evidence="1 10">Belongs to the alphaproteobacteria porin family.</text>
</comment>
<dbReference type="Pfam" id="PF02530">
    <property type="entry name" value="Porin_2"/>
    <property type="match status" value="1"/>
</dbReference>
<proteinExistence type="inferred from homology"/>
<keyword evidence="9 10" id="KW-0998">Cell outer membrane</keyword>
<keyword evidence="2 10" id="KW-0813">Transport</keyword>
<dbReference type="GO" id="GO:0006811">
    <property type="term" value="P:monoatomic ion transport"/>
    <property type="evidence" value="ECO:0007669"/>
    <property type="project" value="UniProtKB-KW"/>
</dbReference>
<dbReference type="SUPFAM" id="SSF56935">
    <property type="entry name" value="Porins"/>
    <property type="match status" value="1"/>
</dbReference>
<evidence type="ECO:0000256" key="8">
    <source>
        <dbReference type="ARBA" id="ARBA00023136"/>
    </source>
</evidence>
<dbReference type="PATRIC" id="fig|401562.3.peg.4308"/>
<comment type="function">
    <text evidence="10">Forms passive diffusion pores that allow small molecular weight hydrophilic materials across the outer membrane.</text>
</comment>
<keyword evidence="4 10" id="KW-0812">Transmembrane</keyword>
<dbReference type="Proteomes" id="UP000078272">
    <property type="component" value="Unassembled WGS sequence"/>
</dbReference>